<evidence type="ECO:0000256" key="1">
    <source>
        <dbReference type="ARBA" id="ARBA00004514"/>
    </source>
</evidence>
<organism evidence="3 4">
    <name type="scientific">Cnephaeus nilssonii</name>
    <name type="common">Northern bat</name>
    <name type="synonym">Eptesicus nilssonii</name>
    <dbReference type="NCBI Taxonomy" id="3371016"/>
    <lineage>
        <taxon>Eukaryota</taxon>
        <taxon>Metazoa</taxon>
        <taxon>Chordata</taxon>
        <taxon>Craniata</taxon>
        <taxon>Vertebrata</taxon>
        <taxon>Euteleostomi</taxon>
        <taxon>Mammalia</taxon>
        <taxon>Eutheria</taxon>
        <taxon>Laurasiatheria</taxon>
        <taxon>Chiroptera</taxon>
        <taxon>Yangochiroptera</taxon>
        <taxon>Vespertilionidae</taxon>
        <taxon>Cnephaeus</taxon>
    </lineage>
</organism>
<dbReference type="GO" id="GO:0042742">
    <property type="term" value="P:defense response to bacterium"/>
    <property type="evidence" value="ECO:0007669"/>
    <property type="project" value="TreeGrafter"/>
</dbReference>
<dbReference type="GO" id="GO:0005546">
    <property type="term" value="F:phosphatidylinositol-4,5-bisphosphate binding"/>
    <property type="evidence" value="ECO:0007669"/>
    <property type="project" value="TreeGrafter"/>
</dbReference>
<dbReference type="PANTHER" id="PTHR16399">
    <property type="entry name" value="GASDERMIN"/>
    <property type="match status" value="1"/>
</dbReference>
<name>A0AA40LGK2_CNENI</name>
<dbReference type="EMBL" id="JAULJE010000019">
    <property type="protein sequence ID" value="KAK1331890.1"/>
    <property type="molecule type" value="Genomic_DNA"/>
</dbReference>
<dbReference type="Pfam" id="PF17708">
    <property type="entry name" value="Gasdermin_C"/>
    <property type="match status" value="1"/>
</dbReference>
<comment type="caution">
    <text evidence="3">The sequence shown here is derived from an EMBL/GenBank/DDBJ whole genome shotgun (WGS) entry which is preliminary data.</text>
</comment>
<dbReference type="InterPro" id="IPR007677">
    <property type="entry name" value="Gasdermin"/>
</dbReference>
<feature type="domain" description="Gasdermin PUB" evidence="2">
    <location>
        <begin position="127"/>
        <end position="292"/>
    </location>
</feature>
<dbReference type="GO" id="GO:0001786">
    <property type="term" value="F:phosphatidylserine binding"/>
    <property type="evidence" value="ECO:0007669"/>
    <property type="project" value="TreeGrafter"/>
</dbReference>
<proteinExistence type="predicted"/>
<comment type="subcellular location">
    <subcellularLocation>
        <location evidence="1">Cytoplasm</location>
        <location evidence="1">Cytosol</location>
    </subcellularLocation>
</comment>
<evidence type="ECO:0000259" key="2">
    <source>
        <dbReference type="Pfam" id="PF17708"/>
    </source>
</evidence>
<evidence type="ECO:0000313" key="4">
    <source>
        <dbReference type="Proteomes" id="UP001177744"/>
    </source>
</evidence>
<dbReference type="PANTHER" id="PTHR16399:SF21">
    <property type="entry name" value="GASDERMIN-C"/>
    <property type="match status" value="1"/>
</dbReference>
<reference evidence="3" key="1">
    <citation type="submission" date="2023-06" db="EMBL/GenBank/DDBJ databases">
        <title>Reference genome for the Northern bat (Eptesicus nilssonii), a most northern bat species.</title>
        <authorList>
            <person name="Laine V.N."/>
            <person name="Pulliainen A.T."/>
            <person name="Lilley T.M."/>
        </authorList>
    </citation>
    <scope>NUCLEOTIDE SEQUENCE</scope>
    <source>
        <strain evidence="3">BLF_Eptnil</strain>
        <tissue evidence="3">Kidney</tissue>
    </source>
</reference>
<dbReference type="Proteomes" id="UP001177744">
    <property type="component" value="Unassembled WGS sequence"/>
</dbReference>
<accession>A0AA40LGK2</accession>
<dbReference type="GO" id="GO:0005829">
    <property type="term" value="C:cytosol"/>
    <property type="evidence" value="ECO:0007669"/>
    <property type="project" value="UniProtKB-SubCell"/>
</dbReference>
<gene>
    <name evidence="3" type="ORF">QTO34_007566</name>
</gene>
<dbReference type="GO" id="GO:0070273">
    <property type="term" value="F:phosphatidylinositol-4-phosphate binding"/>
    <property type="evidence" value="ECO:0007669"/>
    <property type="project" value="TreeGrafter"/>
</dbReference>
<evidence type="ECO:0000313" key="3">
    <source>
        <dbReference type="EMBL" id="KAK1331890.1"/>
    </source>
</evidence>
<dbReference type="AlphaFoldDB" id="A0AA40LGK2"/>
<keyword evidence="4" id="KW-1185">Reference proteome</keyword>
<protein>
    <recommendedName>
        <fullName evidence="2">Gasdermin PUB domain-containing protein</fullName>
    </recommendedName>
</protein>
<dbReference type="GO" id="GO:0070269">
    <property type="term" value="P:pyroptotic inflammatory response"/>
    <property type="evidence" value="ECO:0007669"/>
    <property type="project" value="TreeGrafter"/>
</dbReference>
<dbReference type="InterPro" id="IPR041263">
    <property type="entry name" value="Gasdermin_PUB"/>
</dbReference>
<sequence length="319" mass="34940">MYTLSVHYRVLPATSGEGRYGVRQGTLSFHSVPGDSDARGPQSILRKGVTPGPEGKCGGCRCGEVRGSSRNTLNSADLASSHPDCKSLLITVGDKQETFPEDELVRSFALSGSRRLTKVSGLVLRADFKLLQEEVSQKVKAAELSKDMRGVVFSNLLAMLGHREALQDLMDKLEQEPFGHLEGPGGAILTELRKDSRYPEVGSKSLLLYLLEGLMVLSDSQLDLLAQSMEKRILLPQRDLVRGILEPNFNCFQNIPFTLQPELLAPLQGEGLVITYELLDECGLKMEVNSPRSTWIPEAKEPLSALYGTLSVLTQLAEA</sequence>